<dbReference type="InterPro" id="IPR000086">
    <property type="entry name" value="NUDIX_hydrolase_dom"/>
</dbReference>
<dbReference type="Proteomes" id="UP001231445">
    <property type="component" value="Chromosome"/>
</dbReference>
<comment type="cofactor">
    <cofactor evidence="1">
        <name>Mg(2+)</name>
        <dbReference type="ChEBI" id="CHEBI:18420"/>
    </cofactor>
</comment>
<dbReference type="InterPro" id="IPR020476">
    <property type="entry name" value="Nudix_hydrolase"/>
</dbReference>
<dbReference type="RefSeq" id="WP_285975922.1">
    <property type="nucleotide sequence ID" value="NZ_CP127221.1"/>
</dbReference>
<dbReference type="EMBL" id="CP127221">
    <property type="protein sequence ID" value="WIW95607.1"/>
    <property type="molecule type" value="Genomic_DNA"/>
</dbReference>
<dbReference type="Pfam" id="PF00293">
    <property type="entry name" value="NUDIX"/>
    <property type="match status" value="1"/>
</dbReference>
<dbReference type="PANTHER" id="PTHR43046">
    <property type="entry name" value="GDP-MANNOSE MANNOSYL HYDROLASE"/>
    <property type="match status" value="1"/>
</dbReference>
<evidence type="ECO:0000256" key="1">
    <source>
        <dbReference type="ARBA" id="ARBA00001946"/>
    </source>
</evidence>
<evidence type="ECO:0000313" key="7">
    <source>
        <dbReference type="Proteomes" id="UP001231445"/>
    </source>
</evidence>
<evidence type="ECO:0000256" key="2">
    <source>
        <dbReference type="ARBA" id="ARBA00022801"/>
    </source>
</evidence>
<dbReference type="Gene3D" id="3.90.79.10">
    <property type="entry name" value="Nucleoside Triphosphate Pyrophosphohydrolase"/>
    <property type="match status" value="1"/>
</dbReference>
<evidence type="ECO:0000313" key="6">
    <source>
        <dbReference type="EMBL" id="WIW95607.1"/>
    </source>
</evidence>
<keyword evidence="7" id="KW-1185">Reference proteome</keyword>
<dbReference type="CDD" id="cd02883">
    <property type="entry name" value="NUDIX_Hydrolase"/>
    <property type="match status" value="1"/>
</dbReference>
<evidence type="ECO:0000256" key="3">
    <source>
        <dbReference type="RuleBase" id="RU003476"/>
    </source>
</evidence>
<dbReference type="PANTHER" id="PTHR43046:SF14">
    <property type="entry name" value="MUTT_NUDIX FAMILY PROTEIN"/>
    <property type="match status" value="1"/>
</dbReference>
<organism evidence="6 7">
    <name type="scientific">Altererythrobacter rubellus</name>
    <dbReference type="NCBI Taxonomy" id="2173831"/>
    <lineage>
        <taxon>Bacteria</taxon>
        <taxon>Pseudomonadati</taxon>
        <taxon>Pseudomonadota</taxon>
        <taxon>Alphaproteobacteria</taxon>
        <taxon>Sphingomonadales</taxon>
        <taxon>Erythrobacteraceae</taxon>
        <taxon>Altererythrobacter</taxon>
    </lineage>
</organism>
<name>A0A9Y2F690_9SPHN</name>
<gene>
    <name evidence="6" type="ORF">QQX03_00395</name>
</gene>
<evidence type="ECO:0000256" key="4">
    <source>
        <dbReference type="SAM" id="MobiDB-lite"/>
    </source>
</evidence>
<reference evidence="6 7" key="1">
    <citation type="submission" date="2023-06" db="EMBL/GenBank/DDBJ databases">
        <title>Altererythrobacter rubellus NBRC 112769 genome.</title>
        <authorList>
            <person name="Zhang K."/>
        </authorList>
    </citation>
    <scope>NUCLEOTIDE SEQUENCE [LARGE SCALE GENOMIC DNA]</scope>
    <source>
        <strain evidence="6 7">NBRC 112769</strain>
    </source>
</reference>
<dbReference type="PROSITE" id="PS51462">
    <property type="entry name" value="NUDIX"/>
    <property type="match status" value="1"/>
</dbReference>
<dbReference type="AlphaFoldDB" id="A0A9Y2F690"/>
<dbReference type="SUPFAM" id="SSF55811">
    <property type="entry name" value="Nudix"/>
    <property type="match status" value="1"/>
</dbReference>
<accession>A0A9Y2F690</accession>
<dbReference type="InterPro" id="IPR015797">
    <property type="entry name" value="NUDIX_hydrolase-like_dom_sf"/>
</dbReference>
<feature type="region of interest" description="Disordered" evidence="4">
    <location>
        <begin position="138"/>
        <end position="162"/>
    </location>
</feature>
<evidence type="ECO:0000259" key="5">
    <source>
        <dbReference type="PROSITE" id="PS51462"/>
    </source>
</evidence>
<sequence>MLRLIERMLPAPLHRLALRIIFPLRNQWRRWRKVPIVGCNIILTDFQGDLLLLKHSYGPQDWLLPGGGVDRGEHPADAASRELKEELGLETKKLTPIGELEGEISGSPHTMYLFAAVIDKQPRPDNREVTEARFFPTHSLPQPLGVSTRRALSHWKEGRGPT</sequence>
<dbReference type="PROSITE" id="PS00893">
    <property type="entry name" value="NUDIX_BOX"/>
    <property type="match status" value="1"/>
</dbReference>
<comment type="similarity">
    <text evidence="3">Belongs to the Nudix hydrolase family.</text>
</comment>
<keyword evidence="2 3" id="KW-0378">Hydrolase</keyword>
<dbReference type="KEGG" id="arue:QQX03_00395"/>
<feature type="domain" description="Nudix hydrolase" evidence="5">
    <location>
        <begin position="32"/>
        <end position="158"/>
    </location>
</feature>
<dbReference type="InterPro" id="IPR020084">
    <property type="entry name" value="NUDIX_hydrolase_CS"/>
</dbReference>
<dbReference type="GO" id="GO:0016787">
    <property type="term" value="F:hydrolase activity"/>
    <property type="evidence" value="ECO:0007669"/>
    <property type="project" value="UniProtKB-KW"/>
</dbReference>
<proteinExistence type="inferred from homology"/>
<dbReference type="PRINTS" id="PR00502">
    <property type="entry name" value="NUDIXFAMILY"/>
</dbReference>
<protein>
    <submittedName>
        <fullName evidence="6">NUDIX domain-containing protein</fullName>
    </submittedName>
</protein>